<evidence type="ECO:0000313" key="3">
    <source>
        <dbReference type="Proteomes" id="UP001358586"/>
    </source>
</evidence>
<organism evidence="2 3">
    <name type="scientific">Gossypium arboreum</name>
    <name type="common">Tree cotton</name>
    <name type="synonym">Gossypium nanking</name>
    <dbReference type="NCBI Taxonomy" id="29729"/>
    <lineage>
        <taxon>Eukaryota</taxon>
        <taxon>Viridiplantae</taxon>
        <taxon>Streptophyta</taxon>
        <taxon>Embryophyta</taxon>
        <taxon>Tracheophyta</taxon>
        <taxon>Spermatophyta</taxon>
        <taxon>Magnoliopsida</taxon>
        <taxon>eudicotyledons</taxon>
        <taxon>Gunneridae</taxon>
        <taxon>Pentapetalae</taxon>
        <taxon>rosids</taxon>
        <taxon>malvids</taxon>
        <taxon>Malvales</taxon>
        <taxon>Malvaceae</taxon>
        <taxon>Malvoideae</taxon>
        <taxon>Gossypium</taxon>
    </lineage>
</organism>
<dbReference type="CDD" id="cd06222">
    <property type="entry name" value="RNase_H_like"/>
    <property type="match status" value="1"/>
</dbReference>
<dbReference type="InterPro" id="IPR036397">
    <property type="entry name" value="RNaseH_sf"/>
</dbReference>
<dbReference type="Gene3D" id="3.30.420.10">
    <property type="entry name" value="Ribonuclease H-like superfamily/Ribonuclease H"/>
    <property type="match status" value="1"/>
</dbReference>
<protein>
    <recommendedName>
        <fullName evidence="1">RNase H type-1 domain-containing protein</fullName>
    </recommendedName>
</protein>
<name>A0ABR0MN02_GOSAR</name>
<dbReference type="Pfam" id="PF13456">
    <property type="entry name" value="RVT_3"/>
    <property type="match status" value="1"/>
</dbReference>
<dbReference type="Proteomes" id="UP001358586">
    <property type="component" value="Chromosome 12"/>
</dbReference>
<accession>A0ABR0MN02</accession>
<sequence>MKINFNTSFQGHMLKSFSELVGRDSEGQIVGMKIILNDYIPSSFAGEAIACLQGVQMGLDLDFQRVILEGDSITMENKLQNEKEDVSKISPIIEYVKKASRGFVDCRFSFMGRNTNVIAHCLAKEGFIKGETTYLMKRILEAVWTVAEKHNRWAEIGH</sequence>
<evidence type="ECO:0000313" key="2">
    <source>
        <dbReference type="EMBL" id="KAK5775371.1"/>
    </source>
</evidence>
<keyword evidence="3" id="KW-1185">Reference proteome</keyword>
<dbReference type="PANTHER" id="PTHR47074">
    <property type="entry name" value="BNAC02G40300D PROTEIN"/>
    <property type="match status" value="1"/>
</dbReference>
<dbReference type="EMBL" id="JARKNE010000012">
    <property type="protein sequence ID" value="KAK5775371.1"/>
    <property type="molecule type" value="Genomic_DNA"/>
</dbReference>
<dbReference type="InterPro" id="IPR002156">
    <property type="entry name" value="RNaseH_domain"/>
</dbReference>
<gene>
    <name evidence="2" type="ORF">PVK06_043255</name>
</gene>
<proteinExistence type="predicted"/>
<reference evidence="2 3" key="1">
    <citation type="submission" date="2023-03" db="EMBL/GenBank/DDBJ databases">
        <title>WGS of Gossypium arboreum.</title>
        <authorList>
            <person name="Yu D."/>
        </authorList>
    </citation>
    <scope>NUCLEOTIDE SEQUENCE [LARGE SCALE GENOMIC DNA]</scope>
    <source>
        <tissue evidence="2">Leaf</tissue>
    </source>
</reference>
<comment type="caution">
    <text evidence="2">The sequence shown here is derived from an EMBL/GenBank/DDBJ whole genome shotgun (WGS) entry which is preliminary data.</text>
</comment>
<dbReference type="InterPro" id="IPR052929">
    <property type="entry name" value="RNase_H-like_EbsB-rel"/>
</dbReference>
<evidence type="ECO:0000259" key="1">
    <source>
        <dbReference type="Pfam" id="PF13456"/>
    </source>
</evidence>
<feature type="domain" description="RNase H type-1" evidence="1">
    <location>
        <begin position="4"/>
        <end position="125"/>
    </location>
</feature>
<dbReference type="PANTHER" id="PTHR47074:SF61">
    <property type="entry name" value="RNASE H TYPE-1 DOMAIN-CONTAINING PROTEIN"/>
    <property type="match status" value="1"/>
</dbReference>
<dbReference type="InterPro" id="IPR044730">
    <property type="entry name" value="RNase_H-like_dom_plant"/>
</dbReference>